<comment type="caution">
    <text evidence="4">The sequence shown here is derived from an EMBL/GenBank/DDBJ whole genome shotgun (WGS) entry which is preliminary data.</text>
</comment>
<keyword evidence="5" id="KW-1185">Reference proteome</keyword>
<name>A0A4R3KXZ5_9SPHI</name>
<organism evidence="4 5">
    <name type="scientific">Anseongella ginsenosidimutans</name>
    <dbReference type="NCBI Taxonomy" id="496056"/>
    <lineage>
        <taxon>Bacteria</taxon>
        <taxon>Pseudomonadati</taxon>
        <taxon>Bacteroidota</taxon>
        <taxon>Sphingobacteriia</taxon>
        <taxon>Sphingobacteriales</taxon>
        <taxon>Sphingobacteriaceae</taxon>
        <taxon>Anseongella</taxon>
    </lineage>
</organism>
<dbReference type="SUPFAM" id="SSF51735">
    <property type="entry name" value="NAD(P)-binding Rossmann-fold domains"/>
    <property type="match status" value="1"/>
</dbReference>
<dbReference type="InterPro" id="IPR002347">
    <property type="entry name" value="SDR_fam"/>
</dbReference>
<dbReference type="GO" id="GO:0016616">
    <property type="term" value="F:oxidoreductase activity, acting on the CH-OH group of donors, NAD or NADP as acceptor"/>
    <property type="evidence" value="ECO:0007669"/>
    <property type="project" value="UniProtKB-ARBA"/>
</dbReference>
<dbReference type="PROSITE" id="PS00061">
    <property type="entry name" value="ADH_SHORT"/>
    <property type="match status" value="1"/>
</dbReference>
<evidence type="ECO:0000313" key="5">
    <source>
        <dbReference type="Proteomes" id="UP000295807"/>
    </source>
</evidence>
<evidence type="ECO:0000256" key="1">
    <source>
        <dbReference type="ARBA" id="ARBA00006484"/>
    </source>
</evidence>
<evidence type="ECO:0000256" key="3">
    <source>
        <dbReference type="RuleBase" id="RU000363"/>
    </source>
</evidence>
<dbReference type="Pfam" id="PF00106">
    <property type="entry name" value="adh_short"/>
    <property type="match status" value="1"/>
</dbReference>
<dbReference type="PRINTS" id="PR00080">
    <property type="entry name" value="SDRFAMILY"/>
</dbReference>
<keyword evidence="2" id="KW-0560">Oxidoreductase</keyword>
<evidence type="ECO:0000313" key="4">
    <source>
        <dbReference type="EMBL" id="TCS90358.1"/>
    </source>
</evidence>
<dbReference type="PANTHER" id="PTHR42901:SF1">
    <property type="entry name" value="ALCOHOL DEHYDROGENASE"/>
    <property type="match status" value="1"/>
</dbReference>
<dbReference type="InterPro" id="IPR036291">
    <property type="entry name" value="NAD(P)-bd_dom_sf"/>
</dbReference>
<dbReference type="PANTHER" id="PTHR42901">
    <property type="entry name" value="ALCOHOL DEHYDROGENASE"/>
    <property type="match status" value="1"/>
</dbReference>
<dbReference type="FunFam" id="3.40.50.720:FF:000047">
    <property type="entry name" value="NADP-dependent L-serine/L-allo-threonine dehydrogenase"/>
    <property type="match status" value="1"/>
</dbReference>
<dbReference type="AlphaFoldDB" id="A0A4R3KXZ5"/>
<sequence>MIVLITGATSGIGKACASIFARNKYNLILNGRREDRLTELAEQLAGRYGTVSHLLPFDVRDRAAVNAAVESLPQEWKQIDLLINNAGLALGLAPLPDGDADDWDTMIDTNIRGLLYVSKAVASMMRASERGHIINIGSIAGKEVYPDGGVYCATKHAVDALSRAMRIDLLPYRVKVTAVNPGAVETEFSIVRFKGDAGRAKSVYKGFEPLAAEDIAETVYFAASRPPHVNIDDITVMPAAQAGATRFNRND</sequence>
<comment type="similarity">
    <text evidence="1 3">Belongs to the short-chain dehydrogenases/reductases (SDR) family.</text>
</comment>
<dbReference type="EMBL" id="SMAD01000001">
    <property type="protein sequence ID" value="TCS90358.1"/>
    <property type="molecule type" value="Genomic_DNA"/>
</dbReference>
<evidence type="ECO:0000256" key="2">
    <source>
        <dbReference type="ARBA" id="ARBA00023002"/>
    </source>
</evidence>
<dbReference type="Gene3D" id="3.40.50.720">
    <property type="entry name" value="NAD(P)-binding Rossmann-like Domain"/>
    <property type="match status" value="1"/>
</dbReference>
<protein>
    <submittedName>
        <fullName evidence="4">NADP-dependent 3-hydroxy acid dehydrogenase YdfG</fullName>
    </submittedName>
</protein>
<reference evidence="4 5" key="1">
    <citation type="submission" date="2019-03" db="EMBL/GenBank/DDBJ databases">
        <title>Genomic Encyclopedia of Type Strains, Phase IV (KMG-IV): sequencing the most valuable type-strain genomes for metagenomic binning, comparative biology and taxonomic classification.</title>
        <authorList>
            <person name="Goeker M."/>
        </authorList>
    </citation>
    <scope>NUCLEOTIDE SEQUENCE [LARGE SCALE GENOMIC DNA]</scope>
    <source>
        <strain evidence="4 5">DSM 21100</strain>
    </source>
</reference>
<proteinExistence type="inferred from homology"/>
<dbReference type="PRINTS" id="PR00081">
    <property type="entry name" value="GDHRDH"/>
</dbReference>
<dbReference type="InterPro" id="IPR020904">
    <property type="entry name" value="Sc_DH/Rdtase_CS"/>
</dbReference>
<gene>
    <name evidence="4" type="ORF">EDD80_101558</name>
</gene>
<accession>A0A4R3KXZ5</accession>
<dbReference type="Proteomes" id="UP000295807">
    <property type="component" value="Unassembled WGS sequence"/>
</dbReference>